<feature type="domain" description="CCHC-type" evidence="8">
    <location>
        <begin position="171"/>
        <end position="186"/>
    </location>
</feature>
<dbReference type="GO" id="GO:0006508">
    <property type="term" value="P:proteolysis"/>
    <property type="evidence" value="ECO:0007669"/>
    <property type="project" value="UniProtKB-KW"/>
</dbReference>
<dbReference type="InterPro" id="IPR013103">
    <property type="entry name" value="RVT_2"/>
</dbReference>
<evidence type="ECO:0000256" key="5">
    <source>
        <dbReference type="PROSITE-ProRule" id="PRU00047"/>
    </source>
</evidence>
<evidence type="ECO:0000256" key="1">
    <source>
        <dbReference type="ARBA" id="ARBA00022670"/>
    </source>
</evidence>
<dbReference type="Gene3D" id="4.10.60.10">
    <property type="entry name" value="Zinc finger, CCHC-type"/>
    <property type="match status" value="1"/>
</dbReference>
<keyword evidence="5" id="KW-0863">Zinc-finger</keyword>
<dbReference type="SMART" id="SM00343">
    <property type="entry name" value="ZnF_C2HC"/>
    <property type="match status" value="1"/>
</dbReference>
<feature type="coiled-coil region" evidence="6">
    <location>
        <begin position="1522"/>
        <end position="1549"/>
    </location>
</feature>
<dbReference type="InterPro" id="IPR001878">
    <property type="entry name" value="Znf_CCHC"/>
</dbReference>
<feature type="region of interest" description="Disordered" evidence="7">
    <location>
        <begin position="427"/>
        <end position="451"/>
    </location>
</feature>
<keyword evidence="3" id="KW-0064">Aspartyl protease</keyword>
<comment type="caution">
    <text evidence="10">The sequence shown here is derived from an EMBL/GenBank/DDBJ whole genome shotgun (WGS) entry which is preliminary data.</text>
</comment>
<dbReference type="Pfam" id="PF00665">
    <property type="entry name" value="rve"/>
    <property type="match status" value="1"/>
</dbReference>
<dbReference type="Pfam" id="PF22936">
    <property type="entry name" value="Pol_BBD"/>
    <property type="match status" value="1"/>
</dbReference>
<name>A0A699HDE1_TANCI</name>
<dbReference type="GO" id="GO:0015074">
    <property type="term" value="P:DNA integration"/>
    <property type="evidence" value="ECO:0007669"/>
    <property type="project" value="InterPro"/>
</dbReference>
<dbReference type="GO" id="GO:0003676">
    <property type="term" value="F:nucleic acid binding"/>
    <property type="evidence" value="ECO:0007669"/>
    <property type="project" value="InterPro"/>
</dbReference>
<dbReference type="PANTHER" id="PTHR42648:SF32">
    <property type="entry name" value="RIBONUCLEASE H-LIKE DOMAIN, GAG-PRE-INTEGRASE DOMAIN PROTEIN-RELATED"/>
    <property type="match status" value="1"/>
</dbReference>
<proteinExistence type="predicted"/>
<accession>A0A699HDE1</accession>
<keyword evidence="1" id="KW-0645">Protease</keyword>
<dbReference type="PROSITE" id="PS50994">
    <property type="entry name" value="INTEGRASE"/>
    <property type="match status" value="1"/>
</dbReference>
<evidence type="ECO:0000313" key="10">
    <source>
        <dbReference type="EMBL" id="GEX87087.1"/>
    </source>
</evidence>
<dbReference type="GO" id="GO:0008270">
    <property type="term" value="F:zinc ion binding"/>
    <property type="evidence" value="ECO:0007669"/>
    <property type="project" value="UniProtKB-KW"/>
</dbReference>
<dbReference type="Pfam" id="PF13976">
    <property type="entry name" value="gag_pre-integrs"/>
    <property type="match status" value="1"/>
</dbReference>
<dbReference type="InterPro" id="IPR036397">
    <property type="entry name" value="RNaseH_sf"/>
</dbReference>
<dbReference type="SUPFAM" id="SSF53098">
    <property type="entry name" value="Ribonuclease H-like"/>
    <property type="match status" value="1"/>
</dbReference>
<organism evidence="10">
    <name type="scientific">Tanacetum cinerariifolium</name>
    <name type="common">Dalmatian daisy</name>
    <name type="synonym">Chrysanthemum cinerariifolium</name>
    <dbReference type="NCBI Taxonomy" id="118510"/>
    <lineage>
        <taxon>Eukaryota</taxon>
        <taxon>Viridiplantae</taxon>
        <taxon>Streptophyta</taxon>
        <taxon>Embryophyta</taxon>
        <taxon>Tracheophyta</taxon>
        <taxon>Spermatophyta</taxon>
        <taxon>Magnoliopsida</taxon>
        <taxon>eudicotyledons</taxon>
        <taxon>Gunneridae</taxon>
        <taxon>Pentapetalae</taxon>
        <taxon>asterids</taxon>
        <taxon>campanulids</taxon>
        <taxon>Asterales</taxon>
        <taxon>Asteraceae</taxon>
        <taxon>Asteroideae</taxon>
        <taxon>Anthemideae</taxon>
        <taxon>Anthemidinae</taxon>
        <taxon>Tanacetum</taxon>
    </lineage>
</organism>
<reference evidence="10" key="1">
    <citation type="journal article" date="2019" name="Sci. Rep.">
        <title>Draft genome of Tanacetum cinerariifolium, the natural source of mosquito coil.</title>
        <authorList>
            <person name="Yamashiro T."/>
            <person name="Shiraishi A."/>
            <person name="Satake H."/>
            <person name="Nakayama K."/>
        </authorList>
    </citation>
    <scope>NUCLEOTIDE SEQUENCE</scope>
</reference>
<keyword evidence="6" id="KW-0175">Coiled coil</keyword>
<protein>
    <submittedName>
        <fullName evidence="10">Ribonuclease H-like domain-containing protein</fullName>
    </submittedName>
</protein>
<dbReference type="InterPro" id="IPR025724">
    <property type="entry name" value="GAG-pre-integrase_dom"/>
</dbReference>
<evidence type="ECO:0000256" key="6">
    <source>
        <dbReference type="SAM" id="Coils"/>
    </source>
</evidence>
<dbReference type="PANTHER" id="PTHR42648">
    <property type="entry name" value="TRANSPOSASE, PUTATIVE-RELATED"/>
    <property type="match status" value="1"/>
</dbReference>
<dbReference type="InterPro" id="IPR054722">
    <property type="entry name" value="PolX-like_BBD"/>
</dbReference>
<dbReference type="EMBL" id="BKCJ010135667">
    <property type="protein sequence ID" value="GEX87087.1"/>
    <property type="molecule type" value="Genomic_DNA"/>
</dbReference>
<keyword evidence="5" id="KW-0862">Zinc</keyword>
<gene>
    <name evidence="10" type="ORF">Tci_359062</name>
</gene>
<sequence>MGMLGEVCGTDLVRCRCTRWCLGTKGEQGNFGRKRGALHLPTEWRTHTFIWRNQADLEEQSLDDLFNSLKIYEAEVKSSSTASTSTQNIAFASSNTDNTTEPVSVVASVSAASAKIPVSALPNVDTLKDMDLKLQMAMLTVRARRFIQRTEMNLGANGPTLMGFDISKVECYSCHKKGHFARECRSLKDTQRNVAVEPQRRNVPVEPSTSNALVSQYDGVGKYEWSFQAEEEPTNYALMAFSSSSSSSSENESGDGYHDVPPPYTGTFMPPKPDLVFNNAPTFYETVYNAFTVKLSPTKPDTGLSHTHRPSAPIIEDWVSDSEDDYEAEIPQNASSFVQPTEQVKSLRLSIQHVKTSIPAANPKKAIPKPKSQGNSRNRKACCMQKFDPFNQRLHVVPTAVLTKSKIVPITTARPVIAAVPKTHVTRPRQAKTVVTKSHSTPKRHINRSPSPKASTFLLKVTDVKAPMVNVVKGVQGKWEWKPKCPILDHGNPQHALKDKGVIDIGCSRHMKGNMSYLSDFEEINGRYVAFRGNPNGGKISGKGKIRTGKLYFEDVYFVKELKFNLFSVSQMCDKKNSVLFTDTECIILSLEFKLPDENQVLLKVPRENNIYNVDLKNIVHSGDLTCLFAKETLDESNLWHRRLGQINFKTMNNLVKGNLVRGLPSKVFENNHTCVACKKGKQHRASCKTKHVSSVNQPLQRLHMDLFGPTFVKSLNKKSYCLVVTDDYSRFTWVFFLATKDETSPILKTFITGIENLLSLKVKIIRSDNETEFKNHDLNQLCGMKGIKREFSVPRTPQQNGIAERKNRTLIEAARTMLANSLLNISFWAEAVNTACYVQNRVLVTKPRNRTLYELLHGRTPSICFMRPFGCLVTILNTLDSLGKFNGKVDEGFLVGYSVSSKAFRVFNSRTRIVQKTLHINFLENKPNVAASINEVNVAGTSVPAVGQLFTNRTNTFSAPELEDITYSDDEEAIGAEADFTNLETSITVPNGVFRNKNDERGIVVRNKARLVAQGHTQEEGIDYEEVFAPVARIEAIRLFLAYASFVEFMVYQMDVKSAFLYETIEEEVYVCQPLGFEDTDYPGKVYKVVKALYGSHQAFRAWYETLANYLLENGFQRCKIDHTLFIKRQHDDILLVQIYVDDIVFGSTNKDLCKAFEKLMKDKFQMSSMVELTFFLDRKSASTPVDTKKPLLKDHDGEDVDVHTYRSMIGSLMYLTSSRPDIMFAVCACARFQVTPKVSHLHAVKRIFRYLKGKPHLGLWYPKDSPFNLMAYSDSDYACASLDKKSTTGGCQFLGCRLISWHCKKQTVVATSSTEAEQFWSSVAVKKANDVTRLQALVDKKKCKENMWNEFSSSMASAVICISMGRTFNFLKYIFDSLVRNVDNSTKFYMYPRFLQLMIRAQVGDLSLHTTKYSSPSLTHKVFANMRRVGKGCSGVETPLFEGMIVAQQVGEGVAKVNVKDVSVVGVTNEGAASVAVDDVNTVDAEPSIPSPTQLPPPSQDLPSTVENLEKDKIAQALVITKLKQRVKKLEMRNKLKLSKLRRLKKEVIVDAEIKDDAYIQGRQAESQAQIYQIDLEHADKVLSMQDDKLEPAELQEVVEVVTTAKLITEVVTAASDTITVVDTLILAIALTLTTASSVARRRKGVVIRDPEETATPSTIIHGSWKRDYELKSKDNGKGIMVHEPKPLKKKNQIERDEAYARELKAELNKNIN</sequence>
<feature type="region of interest" description="Disordered" evidence="7">
    <location>
        <begin position="244"/>
        <end position="265"/>
    </location>
</feature>
<dbReference type="InterPro" id="IPR036875">
    <property type="entry name" value="Znf_CCHC_sf"/>
</dbReference>
<evidence type="ECO:0000259" key="9">
    <source>
        <dbReference type="PROSITE" id="PS50994"/>
    </source>
</evidence>
<keyword evidence="4" id="KW-0378">Hydrolase</keyword>
<dbReference type="InterPro" id="IPR039537">
    <property type="entry name" value="Retrotran_Ty1/copia-like"/>
</dbReference>
<dbReference type="SUPFAM" id="SSF56672">
    <property type="entry name" value="DNA/RNA polymerases"/>
    <property type="match status" value="1"/>
</dbReference>
<dbReference type="InterPro" id="IPR057670">
    <property type="entry name" value="SH3_retrovirus"/>
</dbReference>
<dbReference type="CDD" id="cd09272">
    <property type="entry name" value="RNase_HI_RT_Ty1"/>
    <property type="match status" value="1"/>
</dbReference>
<dbReference type="PROSITE" id="PS50158">
    <property type="entry name" value="ZF_CCHC"/>
    <property type="match status" value="1"/>
</dbReference>
<dbReference type="InterPro" id="IPR001584">
    <property type="entry name" value="Integrase_cat-core"/>
</dbReference>
<dbReference type="GO" id="GO:0004190">
    <property type="term" value="F:aspartic-type endopeptidase activity"/>
    <property type="evidence" value="ECO:0007669"/>
    <property type="project" value="UniProtKB-KW"/>
</dbReference>
<evidence type="ECO:0000256" key="7">
    <source>
        <dbReference type="SAM" id="MobiDB-lite"/>
    </source>
</evidence>
<evidence type="ECO:0000259" key="8">
    <source>
        <dbReference type="PROSITE" id="PS50158"/>
    </source>
</evidence>
<feature type="region of interest" description="Disordered" evidence="7">
    <location>
        <begin position="1485"/>
        <end position="1505"/>
    </location>
</feature>
<feature type="domain" description="Integrase catalytic" evidence="9">
    <location>
        <begin position="695"/>
        <end position="870"/>
    </location>
</feature>
<dbReference type="Gene3D" id="3.30.420.10">
    <property type="entry name" value="Ribonuclease H-like superfamily/Ribonuclease H"/>
    <property type="match status" value="1"/>
</dbReference>
<evidence type="ECO:0000256" key="4">
    <source>
        <dbReference type="ARBA" id="ARBA00022801"/>
    </source>
</evidence>
<dbReference type="Pfam" id="PF25597">
    <property type="entry name" value="SH3_retrovirus"/>
    <property type="match status" value="1"/>
</dbReference>
<dbReference type="SUPFAM" id="SSF57756">
    <property type="entry name" value="Retrovirus zinc finger-like domains"/>
    <property type="match status" value="1"/>
</dbReference>
<dbReference type="InterPro" id="IPR012337">
    <property type="entry name" value="RNaseH-like_sf"/>
</dbReference>
<keyword evidence="2" id="KW-0479">Metal-binding</keyword>
<feature type="compositionally biased region" description="Pro residues" evidence="7">
    <location>
        <begin position="1491"/>
        <end position="1502"/>
    </location>
</feature>
<evidence type="ECO:0000256" key="2">
    <source>
        <dbReference type="ARBA" id="ARBA00022723"/>
    </source>
</evidence>
<evidence type="ECO:0000256" key="3">
    <source>
        <dbReference type="ARBA" id="ARBA00022750"/>
    </source>
</evidence>
<dbReference type="InterPro" id="IPR043502">
    <property type="entry name" value="DNA/RNA_pol_sf"/>
</dbReference>
<dbReference type="Pfam" id="PF07727">
    <property type="entry name" value="RVT_2"/>
    <property type="match status" value="1"/>
</dbReference>